<evidence type="ECO:0008006" key="4">
    <source>
        <dbReference type="Google" id="ProtNLM"/>
    </source>
</evidence>
<feature type="compositionally biased region" description="Polar residues" evidence="1">
    <location>
        <begin position="25"/>
        <end position="37"/>
    </location>
</feature>
<reference evidence="2" key="1">
    <citation type="journal article" date="2022" name="bioRxiv">
        <title>Sequencing and chromosome-scale assembly of the giantPleurodeles waltlgenome.</title>
        <authorList>
            <person name="Brown T."/>
            <person name="Elewa A."/>
            <person name="Iarovenko S."/>
            <person name="Subramanian E."/>
            <person name="Araus A.J."/>
            <person name="Petzold A."/>
            <person name="Susuki M."/>
            <person name="Suzuki K.-i.T."/>
            <person name="Hayashi T."/>
            <person name="Toyoda A."/>
            <person name="Oliveira C."/>
            <person name="Osipova E."/>
            <person name="Leigh N.D."/>
            <person name="Simon A."/>
            <person name="Yun M.H."/>
        </authorList>
    </citation>
    <scope>NUCLEOTIDE SEQUENCE</scope>
    <source>
        <strain evidence="2">20211129_DDA</strain>
        <tissue evidence="2">Liver</tissue>
    </source>
</reference>
<keyword evidence="3" id="KW-1185">Reference proteome</keyword>
<dbReference type="AlphaFoldDB" id="A0AAV7WCY4"/>
<sequence length="84" mass="8924">MVMAVYRATAHVHIASTAAAQTLGSHSSERAATQGSAPKQADASLPRPASCCCWYYGICGQTGLRMAGAAWLGLADAAFFRWYR</sequence>
<feature type="region of interest" description="Disordered" evidence="1">
    <location>
        <begin position="25"/>
        <end position="46"/>
    </location>
</feature>
<dbReference type="Proteomes" id="UP001066276">
    <property type="component" value="Chromosome 1_2"/>
</dbReference>
<name>A0AAV7WCY4_PLEWA</name>
<gene>
    <name evidence="2" type="ORF">NDU88_005974</name>
</gene>
<organism evidence="2 3">
    <name type="scientific">Pleurodeles waltl</name>
    <name type="common">Iberian ribbed newt</name>
    <dbReference type="NCBI Taxonomy" id="8319"/>
    <lineage>
        <taxon>Eukaryota</taxon>
        <taxon>Metazoa</taxon>
        <taxon>Chordata</taxon>
        <taxon>Craniata</taxon>
        <taxon>Vertebrata</taxon>
        <taxon>Euteleostomi</taxon>
        <taxon>Amphibia</taxon>
        <taxon>Batrachia</taxon>
        <taxon>Caudata</taxon>
        <taxon>Salamandroidea</taxon>
        <taxon>Salamandridae</taxon>
        <taxon>Pleurodelinae</taxon>
        <taxon>Pleurodeles</taxon>
    </lineage>
</organism>
<accession>A0AAV7WCY4</accession>
<protein>
    <recommendedName>
        <fullName evidence="4">Secreted protein</fullName>
    </recommendedName>
</protein>
<evidence type="ECO:0000256" key="1">
    <source>
        <dbReference type="SAM" id="MobiDB-lite"/>
    </source>
</evidence>
<proteinExistence type="predicted"/>
<dbReference type="EMBL" id="JANPWB010000002">
    <property type="protein sequence ID" value="KAJ1210612.1"/>
    <property type="molecule type" value="Genomic_DNA"/>
</dbReference>
<evidence type="ECO:0000313" key="3">
    <source>
        <dbReference type="Proteomes" id="UP001066276"/>
    </source>
</evidence>
<comment type="caution">
    <text evidence="2">The sequence shown here is derived from an EMBL/GenBank/DDBJ whole genome shotgun (WGS) entry which is preliminary data.</text>
</comment>
<evidence type="ECO:0000313" key="2">
    <source>
        <dbReference type="EMBL" id="KAJ1210612.1"/>
    </source>
</evidence>